<reference evidence="2 3" key="1">
    <citation type="submission" date="2025-05" db="UniProtKB">
        <authorList>
            <consortium name="RefSeq"/>
        </authorList>
    </citation>
    <scope>IDENTIFICATION</scope>
</reference>
<evidence type="ECO:0000313" key="3">
    <source>
        <dbReference type="RefSeq" id="XP_065658928.1"/>
    </source>
</evidence>
<dbReference type="RefSeq" id="XP_065658928.1">
    <property type="nucleotide sequence ID" value="XM_065802856.1"/>
</dbReference>
<keyword evidence="1" id="KW-1185">Reference proteome</keyword>
<dbReference type="GeneID" id="136083400"/>
<proteinExistence type="predicted"/>
<organism evidence="1 2">
    <name type="scientific">Hydra vulgaris</name>
    <name type="common">Hydra</name>
    <name type="synonym">Hydra attenuata</name>
    <dbReference type="NCBI Taxonomy" id="6087"/>
    <lineage>
        <taxon>Eukaryota</taxon>
        <taxon>Metazoa</taxon>
        <taxon>Cnidaria</taxon>
        <taxon>Hydrozoa</taxon>
        <taxon>Hydroidolina</taxon>
        <taxon>Anthoathecata</taxon>
        <taxon>Aplanulata</taxon>
        <taxon>Hydridae</taxon>
        <taxon>Hydra</taxon>
    </lineage>
</organism>
<accession>A0ABM4CB20</accession>
<gene>
    <name evidence="2" type="primary">LOC136083400</name>
    <name evidence="3" type="synonym">LOC136083456</name>
</gene>
<name>A0ABM4CB20_HYDVU</name>
<dbReference type="Proteomes" id="UP001652625">
    <property type="component" value="Chromosome 08"/>
</dbReference>
<evidence type="ECO:0000313" key="1">
    <source>
        <dbReference type="Proteomes" id="UP001652625"/>
    </source>
</evidence>
<evidence type="ECO:0000313" key="2">
    <source>
        <dbReference type="RefSeq" id="XP_065658868.1"/>
    </source>
</evidence>
<dbReference type="RefSeq" id="XP_065658868.1">
    <property type="nucleotide sequence ID" value="XM_065802796.1"/>
</dbReference>
<sequence length="130" mass="14536">MSILCKILESIVADNIIKHLITNKLLAKEQHGFLKGKSCTTNLIEFLDTLTSALLNSIPIDVLYTNFRKAFNRASHMKLCAKVYASGIVGMPLKWIESFLLNRKQRVVMGKCKANWVDVLSGIPQGSVCR</sequence>
<dbReference type="PANTHER" id="PTHR33332">
    <property type="entry name" value="REVERSE TRANSCRIPTASE DOMAIN-CONTAINING PROTEIN"/>
    <property type="match status" value="1"/>
</dbReference>
<protein>
    <submittedName>
        <fullName evidence="2">Uncharacterized protein LOC136083400</fullName>
    </submittedName>
    <submittedName>
        <fullName evidence="3">Uncharacterized protein LOC136083456</fullName>
    </submittedName>
</protein>